<proteinExistence type="predicted"/>
<feature type="compositionally biased region" description="Low complexity" evidence="1">
    <location>
        <begin position="8"/>
        <end position="18"/>
    </location>
</feature>
<name>A0A4Q9MKQ1_9APHY</name>
<evidence type="ECO:0008006" key="3">
    <source>
        <dbReference type="Google" id="ProtNLM"/>
    </source>
</evidence>
<feature type="non-terminal residue" evidence="2">
    <location>
        <position position="177"/>
    </location>
</feature>
<sequence>MSPKNDLPSSSHPSPSDPLTMQSLRLPVEVIESVIDCCSGNKATLRAFALTCRDLHPRSILVLFKDVRLKRRDRVFDFCDVLRAKPERQPFICEDVDGDITQSLLGIAPHETAGLLHALNCRKPSSTPHLSSSGIHQFSFRYRIFACPMHIKRAVDVLAGPVAMKMSTITVFLSHDD</sequence>
<protein>
    <recommendedName>
        <fullName evidence="3">F-box domain-containing protein</fullName>
    </recommendedName>
</protein>
<organism evidence="2">
    <name type="scientific">Dichomitus squalens</name>
    <dbReference type="NCBI Taxonomy" id="114155"/>
    <lineage>
        <taxon>Eukaryota</taxon>
        <taxon>Fungi</taxon>
        <taxon>Dikarya</taxon>
        <taxon>Basidiomycota</taxon>
        <taxon>Agaricomycotina</taxon>
        <taxon>Agaricomycetes</taxon>
        <taxon>Polyporales</taxon>
        <taxon>Polyporaceae</taxon>
        <taxon>Dichomitus</taxon>
    </lineage>
</organism>
<dbReference type="OrthoDB" id="2788229at2759"/>
<accession>A0A4Q9MKQ1</accession>
<dbReference type="EMBL" id="ML143444">
    <property type="protein sequence ID" value="TBU26556.1"/>
    <property type="molecule type" value="Genomic_DNA"/>
</dbReference>
<dbReference type="Proteomes" id="UP000292957">
    <property type="component" value="Unassembled WGS sequence"/>
</dbReference>
<feature type="region of interest" description="Disordered" evidence="1">
    <location>
        <begin position="1"/>
        <end position="20"/>
    </location>
</feature>
<dbReference type="AlphaFoldDB" id="A0A4Q9MKQ1"/>
<evidence type="ECO:0000256" key="1">
    <source>
        <dbReference type="SAM" id="MobiDB-lite"/>
    </source>
</evidence>
<evidence type="ECO:0000313" key="2">
    <source>
        <dbReference type="EMBL" id="TBU26556.1"/>
    </source>
</evidence>
<gene>
    <name evidence="2" type="ORF">BD311DRAFT_602494</name>
</gene>
<reference evidence="2" key="1">
    <citation type="submission" date="2019-01" db="EMBL/GenBank/DDBJ databases">
        <title>Draft genome sequences of three monokaryotic isolates of the white-rot basidiomycete fungus Dichomitus squalens.</title>
        <authorList>
            <consortium name="DOE Joint Genome Institute"/>
            <person name="Lopez S.C."/>
            <person name="Andreopoulos B."/>
            <person name="Pangilinan J."/>
            <person name="Lipzen A."/>
            <person name="Riley R."/>
            <person name="Ahrendt S."/>
            <person name="Ng V."/>
            <person name="Barry K."/>
            <person name="Daum C."/>
            <person name="Grigoriev I.V."/>
            <person name="Hilden K.S."/>
            <person name="Makela M.R."/>
            <person name="de Vries R.P."/>
        </authorList>
    </citation>
    <scope>NUCLEOTIDE SEQUENCE [LARGE SCALE GENOMIC DNA]</scope>
    <source>
        <strain evidence="2">OM18370.1</strain>
    </source>
</reference>